<dbReference type="SMART" id="SM00470">
    <property type="entry name" value="ParB"/>
    <property type="match status" value="1"/>
</dbReference>
<evidence type="ECO:0000256" key="2">
    <source>
        <dbReference type="ARBA" id="ARBA00022741"/>
    </source>
</evidence>
<keyword evidence="3" id="KW-0418">Kinase</keyword>
<keyword evidence="2" id="KW-0547">Nucleotide-binding</keyword>
<dbReference type="EMBL" id="DRWN01000045">
    <property type="protein sequence ID" value="HHK68609.1"/>
    <property type="molecule type" value="Genomic_DNA"/>
</dbReference>
<keyword evidence="4" id="KW-0067">ATP-binding</keyword>
<evidence type="ECO:0000259" key="5">
    <source>
        <dbReference type="SMART" id="SM00470"/>
    </source>
</evidence>
<comment type="caution">
    <text evidence="6">The sequence shown here is derived from an EMBL/GenBank/DDBJ whole genome shotgun (WGS) entry which is preliminary data.</text>
</comment>
<dbReference type="InterPro" id="IPR036086">
    <property type="entry name" value="ParB/Sulfiredoxin_sf"/>
</dbReference>
<dbReference type="Gene3D" id="3.90.1530.10">
    <property type="entry name" value="Conserved hypothetical protein from pyrococcus furiosus pfu- 392566-001, ParB domain"/>
    <property type="match status" value="1"/>
</dbReference>
<protein>
    <submittedName>
        <fullName evidence="6">DUF1015 family protein</fullName>
    </submittedName>
</protein>
<dbReference type="GO" id="GO:0016301">
    <property type="term" value="F:kinase activity"/>
    <property type="evidence" value="ECO:0007669"/>
    <property type="project" value="UniProtKB-KW"/>
</dbReference>
<evidence type="ECO:0000256" key="3">
    <source>
        <dbReference type="ARBA" id="ARBA00022777"/>
    </source>
</evidence>
<evidence type="ECO:0000313" key="6">
    <source>
        <dbReference type="EMBL" id="HHK68609.1"/>
    </source>
</evidence>
<dbReference type="InterPro" id="IPR023098">
    <property type="entry name" value="SerK/SbnI_C"/>
</dbReference>
<dbReference type="Gene3D" id="3.30.1760.10">
    <property type="entry name" value="Conserved hypothetical protein from pyrococcus furiosus pfu- 392566-001, domain 2"/>
    <property type="match status" value="1"/>
</dbReference>
<gene>
    <name evidence="6" type="ORF">ENM11_05595</name>
</gene>
<accession>A0A7C5Q4H6</accession>
<reference evidence="6" key="1">
    <citation type="journal article" date="2020" name="mSystems">
        <title>Genome- and Community-Level Interaction Insights into Carbon Utilization and Element Cycling Functions of Hydrothermarchaeota in Hydrothermal Sediment.</title>
        <authorList>
            <person name="Zhou Z."/>
            <person name="Liu Y."/>
            <person name="Xu W."/>
            <person name="Pan J."/>
            <person name="Luo Z.H."/>
            <person name="Li M."/>
        </authorList>
    </citation>
    <scope>NUCLEOTIDE SEQUENCE [LARGE SCALE GENOMIC DNA]</scope>
    <source>
        <strain evidence="6">SpSt-1056</strain>
    </source>
</reference>
<evidence type="ECO:0000256" key="4">
    <source>
        <dbReference type="ARBA" id="ARBA00022840"/>
    </source>
</evidence>
<dbReference type="InterPro" id="IPR003115">
    <property type="entry name" value="ParB_N"/>
</dbReference>
<dbReference type="AlphaFoldDB" id="A0A7C5Q4H6"/>
<name>A0A7C5Q4H6_CALS0</name>
<dbReference type="CDD" id="cd16400">
    <property type="entry name" value="ParB_Srx_like_nuclease"/>
    <property type="match status" value="1"/>
</dbReference>
<dbReference type="SUPFAM" id="SSF110849">
    <property type="entry name" value="ParB/Sulfiredoxin"/>
    <property type="match status" value="1"/>
</dbReference>
<sequence>MASGRRDGRAGLSLKPWTVTLARISWLKPHEQSIPPLTNRLAEEIRSTGRIIHPIIVDAGTGLVVDGTHRVEAAVKLGLKFLPAYLVDYNSDNVVLESWGRVVKKQADKRTVVQKALQAGFKISPAGMDVSEFTVKLVWPDGAITNLTLDEKNARRVYEAVSKLEHVLRELEISYVVERDVAPAVAAGQYSMGYLVRKLSKNEVLSLVKSGVRLPPKSTRHIVDRRPLYVFFPLNVLYGEDAPAMFDEWIRAGNWVELPQNLVLDRRYEERVVVYFREDLRSLYPEKLLDLLKTVKA</sequence>
<evidence type="ECO:0000256" key="1">
    <source>
        <dbReference type="ARBA" id="ARBA00022679"/>
    </source>
</evidence>
<dbReference type="GO" id="GO:0005524">
    <property type="term" value="F:ATP binding"/>
    <property type="evidence" value="ECO:0007669"/>
    <property type="project" value="UniProtKB-KW"/>
</dbReference>
<proteinExistence type="predicted"/>
<feature type="domain" description="ParB-like N-terminal" evidence="5">
    <location>
        <begin position="20"/>
        <end position="102"/>
    </location>
</feature>
<organism evidence="6">
    <name type="scientific">Caldiarchaeum subterraneum</name>
    <dbReference type="NCBI Taxonomy" id="311458"/>
    <lineage>
        <taxon>Archaea</taxon>
        <taxon>Nitrososphaerota</taxon>
        <taxon>Candidatus Caldarchaeales</taxon>
        <taxon>Candidatus Caldarchaeaceae</taxon>
        <taxon>Candidatus Caldarchaeum</taxon>
    </lineage>
</organism>
<keyword evidence="1" id="KW-0808">Transferase</keyword>